<dbReference type="SUPFAM" id="SSF143422">
    <property type="entry name" value="Transposase IS200-like"/>
    <property type="match status" value="1"/>
</dbReference>
<dbReference type="InterPro" id="IPR052715">
    <property type="entry name" value="RAYT_transposase"/>
</dbReference>
<dbReference type="Proteomes" id="UP000033500">
    <property type="component" value="Unassembled WGS sequence"/>
</dbReference>
<sequence>MPVAANGCRLRKARFSESGRIYLLTAVAHQREPVFADWRLGRLVVDQLRCADETSAVTSLAWVVMPDHLHWLLELHNGTLAELMCRIKSRSSRSINLMRGDGRRLWQRGYYDRALRRDEDLKDAARYIVMNPLRAGLVKRVGDYPLWDAIWL</sequence>
<dbReference type="GO" id="GO:0004803">
    <property type="term" value="F:transposase activity"/>
    <property type="evidence" value="ECO:0007669"/>
    <property type="project" value="InterPro"/>
</dbReference>
<dbReference type="RefSeq" id="WP_046048885.1">
    <property type="nucleotide sequence ID" value="NZ_LACD01000031.1"/>
</dbReference>
<dbReference type="Gene3D" id="3.30.70.1290">
    <property type="entry name" value="Transposase IS200-like"/>
    <property type="match status" value="1"/>
</dbReference>
<dbReference type="PANTHER" id="PTHR36966">
    <property type="entry name" value="REP-ASSOCIATED TYROSINE TRANSPOSASE"/>
    <property type="match status" value="1"/>
</dbReference>
<proteinExistence type="predicted"/>
<dbReference type="Pfam" id="PF01797">
    <property type="entry name" value="Y1_Tnp"/>
    <property type="match status" value="1"/>
</dbReference>
<evidence type="ECO:0000259" key="1">
    <source>
        <dbReference type="SMART" id="SM01321"/>
    </source>
</evidence>
<dbReference type="PANTHER" id="PTHR36966:SF1">
    <property type="entry name" value="REP-ASSOCIATED TYROSINE TRANSPOSASE"/>
    <property type="match status" value="1"/>
</dbReference>
<gene>
    <name evidence="2" type="ORF">VC34_24660</name>
</gene>
<protein>
    <submittedName>
        <fullName evidence="2">Transposase</fullName>
    </submittedName>
</protein>
<evidence type="ECO:0000313" key="2">
    <source>
        <dbReference type="EMBL" id="KJZ37759.1"/>
    </source>
</evidence>
<dbReference type="SMART" id="SM01321">
    <property type="entry name" value="Y1_Tnp"/>
    <property type="match status" value="1"/>
</dbReference>
<accession>A0A0F4T0Y8</accession>
<organism evidence="2 3">
    <name type="scientific">Pseudomonas fluorescens</name>
    <dbReference type="NCBI Taxonomy" id="294"/>
    <lineage>
        <taxon>Bacteria</taxon>
        <taxon>Pseudomonadati</taxon>
        <taxon>Pseudomonadota</taxon>
        <taxon>Gammaproteobacteria</taxon>
        <taxon>Pseudomonadales</taxon>
        <taxon>Pseudomonadaceae</taxon>
        <taxon>Pseudomonas</taxon>
    </lineage>
</organism>
<dbReference type="EMBL" id="LACD01000031">
    <property type="protein sequence ID" value="KJZ37759.1"/>
    <property type="molecule type" value="Genomic_DNA"/>
</dbReference>
<dbReference type="InterPro" id="IPR036515">
    <property type="entry name" value="Transposase_17_sf"/>
</dbReference>
<feature type="domain" description="Transposase IS200-like" evidence="1">
    <location>
        <begin position="17"/>
        <end position="131"/>
    </location>
</feature>
<comment type="caution">
    <text evidence="2">The sequence shown here is derived from an EMBL/GenBank/DDBJ whole genome shotgun (WGS) entry which is preliminary data.</text>
</comment>
<dbReference type="AlphaFoldDB" id="A0A0F4T0Y8"/>
<dbReference type="GO" id="GO:0006313">
    <property type="term" value="P:DNA transposition"/>
    <property type="evidence" value="ECO:0007669"/>
    <property type="project" value="InterPro"/>
</dbReference>
<dbReference type="GO" id="GO:0043565">
    <property type="term" value="F:sequence-specific DNA binding"/>
    <property type="evidence" value="ECO:0007669"/>
    <property type="project" value="TreeGrafter"/>
</dbReference>
<dbReference type="NCBIfam" id="NF047646">
    <property type="entry name" value="REP_Tyr_transpos"/>
    <property type="match status" value="1"/>
</dbReference>
<reference evidence="2 3" key="1">
    <citation type="submission" date="2015-03" db="EMBL/GenBank/DDBJ databases">
        <title>Comparative genomics of Pseudomonas insights into diversity of traits involved in vanlence and defense.</title>
        <authorList>
            <person name="Qin Y."/>
        </authorList>
    </citation>
    <scope>NUCLEOTIDE SEQUENCE [LARGE SCALE GENOMIC DNA]</scope>
    <source>
        <strain evidence="2 3">C3</strain>
    </source>
</reference>
<dbReference type="InterPro" id="IPR002686">
    <property type="entry name" value="Transposase_17"/>
</dbReference>
<dbReference type="PATRIC" id="fig|294.131.peg.3953"/>
<name>A0A0F4T0Y8_PSEFL</name>
<evidence type="ECO:0000313" key="3">
    <source>
        <dbReference type="Proteomes" id="UP000033500"/>
    </source>
</evidence>